<feature type="compositionally biased region" description="Polar residues" evidence="1">
    <location>
        <begin position="379"/>
        <end position="395"/>
    </location>
</feature>
<accession>A0A6L9EEP5</accession>
<proteinExistence type="predicted"/>
<gene>
    <name evidence="2" type="ORF">GTQ38_14360</name>
</gene>
<dbReference type="InterPro" id="IPR011989">
    <property type="entry name" value="ARM-like"/>
</dbReference>
<evidence type="ECO:0000256" key="1">
    <source>
        <dbReference type="SAM" id="MobiDB-lite"/>
    </source>
</evidence>
<sequence>MAKRKKELAPLISNFLFFEDDSSREEKEEYLNLKVQVRELLKEKFNRKALTEILMDLQKDLSGDAQERIYNLYKDLGLHQDAFKKLKSWRWEVISEGILELTQMQVGEAFTMIRKFINHRRGVVRKQAQIATVTLKDEGINYFLDSNKYRISEWQQLKLLDVLRHKEDFEPPRFKAWLTSKNRDVVLFALRLIKYYKQNDAQASLIQLVKHKNNQIKSEAIGCIKEFHFSDAVETLKAVFWRCGTDVKLQLLDAIGMMGSKKDIEFLQSIEKKENNFIVKSKALSAINAISPESIIPSEGILETLEQPDEIAEAPDQQLSTTEDSILREEVAEEQVFETKLEQESPSINPTDIEPDPVQTISDSLDNPDSPDEEILEASQENSEQPNTQETMTPKPSNPKDTKEQHQQPIPDEEHLLDQEMEDEIIFEICFMEDLQDILDEADPEKEAAREVLPLDFLPIVTETDEKGSAEQEADAEASILKNMEVVAEIIGSGDVMDEVLSDEQPFAVREGASEVDFELDFNFLPFVVEEAMDLDNMYSEENAAYKEMEVVFEEITDLTEQPDESIMDVDWELNPRFEKEKLKIGDITAPQQEEDENGSVILEHGRQELSTFSIFQEFFRTCDLESKLILLDEIPAVGEEKELLFVQMLAENEHEDAQLRKKARKTAEILQKMLAKKESDATFGNAAEEEVQEKTLLGDEVQIVSEAVQSTVGILEPDFELAEQAEVIELQAHKEEEDQSDNSNTSIFESFLKIIDKLNG</sequence>
<feature type="region of interest" description="Disordered" evidence="1">
    <location>
        <begin position="336"/>
        <end position="409"/>
    </location>
</feature>
<evidence type="ECO:0008006" key="4">
    <source>
        <dbReference type="Google" id="ProtNLM"/>
    </source>
</evidence>
<dbReference type="SUPFAM" id="SSF48371">
    <property type="entry name" value="ARM repeat"/>
    <property type="match status" value="1"/>
</dbReference>
<protein>
    <recommendedName>
        <fullName evidence="4">HEAT repeat domain-containing protein</fullName>
    </recommendedName>
</protein>
<dbReference type="RefSeq" id="WP_161436236.1">
    <property type="nucleotide sequence ID" value="NZ_WXYO01000006.1"/>
</dbReference>
<reference evidence="2 3" key="1">
    <citation type="submission" date="2020-01" db="EMBL/GenBank/DDBJ databases">
        <title>Bacteria diversity of Porities sp.</title>
        <authorList>
            <person name="Wang G."/>
        </authorList>
    </citation>
    <scope>NUCLEOTIDE SEQUENCE [LARGE SCALE GENOMIC DNA]</scope>
    <source>
        <strain evidence="2 3">R33</strain>
    </source>
</reference>
<keyword evidence="3" id="KW-1185">Reference proteome</keyword>
<evidence type="ECO:0000313" key="2">
    <source>
        <dbReference type="EMBL" id="NAS13196.1"/>
    </source>
</evidence>
<dbReference type="InterPro" id="IPR016024">
    <property type="entry name" value="ARM-type_fold"/>
</dbReference>
<dbReference type="Gene3D" id="1.25.10.10">
    <property type="entry name" value="Leucine-rich Repeat Variant"/>
    <property type="match status" value="1"/>
</dbReference>
<comment type="caution">
    <text evidence="2">The sequence shown here is derived from an EMBL/GenBank/DDBJ whole genome shotgun (WGS) entry which is preliminary data.</text>
</comment>
<dbReference type="EMBL" id="WXYO01000006">
    <property type="protein sequence ID" value="NAS13196.1"/>
    <property type="molecule type" value="Genomic_DNA"/>
</dbReference>
<evidence type="ECO:0000313" key="3">
    <source>
        <dbReference type="Proteomes" id="UP000475249"/>
    </source>
</evidence>
<dbReference type="Proteomes" id="UP000475249">
    <property type="component" value="Unassembled WGS sequence"/>
</dbReference>
<name>A0A6L9EEP5_9FLAO</name>
<feature type="compositionally biased region" description="Basic and acidic residues" evidence="1">
    <location>
        <begin position="398"/>
        <end position="409"/>
    </location>
</feature>
<dbReference type="AlphaFoldDB" id="A0A6L9EEP5"/>
<organism evidence="2 3">
    <name type="scientific">Poritiphilus flavus</name>
    <dbReference type="NCBI Taxonomy" id="2697053"/>
    <lineage>
        <taxon>Bacteria</taxon>
        <taxon>Pseudomonadati</taxon>
        <taxon>Bacteroidota</taxon>
        <taxon>Flavobacteriia</taxon>
        <taxon>Flavobacteriales</taxon>
        <taxon>Flavobacteriaceae</taxon>
        <taxon>Poritiphilus</taxon>
    </lineage>
</organism>